<sequence>MSYTPGTDALRHIRPLLLQAQGLTATALVRLTALDNSTYTNIAGSRAGLELLASVVSSSSLAGTDLAHVVLANPYEGAQFAGYPADDEAVRTARHAEAIPKMNGHLNDAVHQLDLCAIGCHYLAHGITEDLTTTHKNKPAAVQQTTGPALTPAQYDALTALNGGGRLYESTTRGLGVTRVATDDGTRVSIATFRALAKRRLITADTSTSLYHGQKITVTEDGHRALTQPRHRAALPTSAATAPKAAVTQGARR</sequence>
<dbReference type="KEGG" id="saqu:EJC51_18515"/>
<feature type="region of interest" description="Disordered" evidence="1">
    <location>
        <begin position="230"/>
        <end position="253"/>
    </location>
</feature>
<proteinExistence type="predicted"/>
<evidence type="ECO:0000256" key="1">
    <source>
        <dbReference type="SAM" id="MobiDB-lite"/>
    </source>
</evidence>
<evidence type="ECO:0000313" key="3">
    <source>
        <dbReference type="Proteomes" id="UP000280197"/>
    </source>
</evidence>
<dbReference type="EMBL" id="CP034463">
    <property type="protein sequence ID" value="AZP23322.1"/>
    <property type="molecule type" value="Genomic_DNA"/>
</dbReference>
<organism evidence="2 3">
    <name type="scientific">Streptomyces aquilus</name>
    <dbReference type="NCBI Taxonomy" id="2548456"/>
    <lineage>
        <taxon>Bacteria</taxon>
        <taxon>Bacillati</taxon>
        <taxon>Actinomycetota</taxon>
        <taxon>Actinomycetes</taxon>
        <taxon>Kitasatosporales</taxon>
        <taxon>Streptomycetaceae</taxon>
        <taxon>Streptomyces</taxon>
    </lineage>
</organism>
<dbReference type="AlphaFoldDB" id="A0A3Q9C3D2"/>
<evidence type="ECO:0000313" key="2">
    <source>
        <dbReference type="EMBL" id="AZP23322.1"/>
    </source>
</evidence>
<name>A0A3Q9C3D2_9ACTN</name>
<dbReference type="Proteomes" id="UP000280197">
    <property type="component" value="Chromosome"/>
</dbReference>
<accession>A0A3Q9C3D2</accession>
<keyword evidence="3" id="KW-1185">Reference proteome</keyword>
<gene>
    <name evidence="2" type="ORF">EJC51_18515</name>
</gene>
<reference evidence="2 3" key="1">
    <citation type="submission" date="2018-12" db="EMBL/GenBank/DDBJ databases">
        <authorList>
            <person name="Li K."/>
        </authorList>
    </citation>
    <scope>NUCLEOTIDE SEQUENCE [LARGE SCALE GENOMIC DNA]</scope>
    <source>
        <strain evidence="3">CR22</strain>
    </source>
</reference>
<protein>
    <submittedName>
        <fullName evidence="2">Uncharacterized protein</fullName>
    </submittedName>
</protein>